<evidence type="ECO:0000256" key="4">
    <source>
        <dbReference type="ARBA" id="ARBA00022989"/>
    </source>
</evidence>
<keyword evidence="3 6" id="KW-0812">Transmembrane</keyword>
<keyword evidence="9" id="KW-1185">Reference proteome</keyword>
<name>A0A3S0PPM5_9VIBR</name>
<dbReference type="PANTHER" id="PTHR42920:SF5">
    <property type="entry name" value="EAMA DOMAIN-CONTAINING PROTEIN"/>
    <property type="match status" value="1"/>
</dbReference>
<feature type="transmembrane region" description="Helical" evidence="6">
    <location>
        <begin position="174"/>
        <end position="195"/>
    </location>
</feature>
<evidence type="ECO:0000256" key="2">
    <source>
        <dbReference type="ARBA" id="ARBA00022475"/>
    </source>
</evidence>
<feature type="transmembrane region" description="Helical" evidence="6">
    <location>
        <begin position="145"/>
        <end position="162"/>
    </location>
</feature>
<dbReference type="Proteomes" id="UP000268973">
    <property type="component" value="Unassembled WGS sequence"/>
</dbReference>
<feature type="transmembrane region" description="Helical" evidence="6">
    <location>
        <begin position="64"/>
        <end position="84"/>
    </location>
</feature>
<comment type="caution">
    <text evidence="8">The sequence shown here is derived from an EMBL/GenBank/DDBJ whole genome shotgun (WGS) entry which is preliminary data.</text>
</comment>
<proteinExistence type="predicted"/>
<evidence type="ECO:0000313" key="9">
    <source>
        <dbReference type="Proteomes" id="UP000268973"/>
    </source>
</evidence>
<feature type="transmembrane region" description="Helical" evidence="6">
    <location>
        <begin position="121"/>
        <end position="139"/>
    </location>
</feature>
<dbReference type="InterPro" id="IPR000620">
    <property type="entry name" value="EamA_dom"/>
</dbReference>
<feature type="transmembrane region" description="Helical" evidence="6">
    <location>
        <begin position="207"/>
        <end position="225"/>
    </location>
</feature>
<keyword evidence="4 6" id="KW-1133">Transmembrane helix</keyword>
<feature type="transmembrane region" description="Helical" evidence="6">
    <location>
        <begin position="237"/>
        <end position="258"/>
    </location>
</feature>
<sequence length="295" mass="32230">MNAENKAAWILVATTALAGLGWIFSKEAIQGLPPFGFVGLRFLVAAMCLFPLCFKQVPQLTLELLSQAVGGGMILALALLSWVYAISISKTLGEGAFIVSLSMIIVPIIAWVLYKERPKRAFWISMPIAVSGLAMLSLTDGWNNSTGQVWFLANACLLALHFNVNSKLAQKIPVLLLTAIQLCVTGVIALIASAFFETIPSHVETSIWGWFALSALLATSLRYVMQTLGQKGCNPGNAALIMLLEPIWTVILSILWYGEQLSRNKLIGCSLILLALIFYRTDGKLLKFIKRTPTK</sequence>
<evidence type="ECO:0000256" key="5">
    <source>
        <dbReference type="ARBA" id="ARBA00023136"/>
    </source>
</evidence>
<evidence type="ECO:0000256" key="1">
    <source>
        <dbReference type="ARBA" id="ARBA00004651"/>
    </source>
</evidence>
<dbReference type="EMBL" id="RXZH01000002">
    <property type="protein sequence ID" value="RTZ16762.1"/>
    <property type="molecule type" value="Genomic_DNA"/>
</dbReference>
<feature type="transmembrane region" description="Helical" evidence="6">
    <location>
        <begin position="31"/>
        <end position="52"/>
    </location>
</feature>
<feature type="domain" description="EamA" evidence="7">
    <location>
        <begin position="8"/>
        <end position="137"/>
    </location>
</feature>
<feature type="transmembrane region" description="Helical" evidence="6">
    <location>
        <begin position="7"/>
        <end position="25"/>
    </location>
</feature>
<protein>
    <submittedName>
        <fullName evidence="8">EamA family transporter</fullName>
    </submittedName>
</protein>
<evidence type="ECO:0000259" key="7">
    <source>
        <dbReference type="Pfam" id="PF00892"/>
    </source>
</evidence>
<dbReference type="OrthoDB" id="8370318at2"/>
<dbReference type="GO" id="GO:0005886">
    <property type="term" value="C:plasma membrane"/>
    <property type="evidence" value="ECO:0007669"/>
    <property type="project" value="UniProtKB-SubCell"/>
</dbReference>
<feature type="transmembrane region" description="Helical" evidence="6">
    <location>
        <begin position="96"/>
        <end position="114"/>
    </location>
</feature>
<dbReference type="PANTHER" id="PTHR42920">
    <property type="entry name" value="OS03G0707200 PROTEIN-RELATED"/>
    <property type="match status" value="1"/>
</dbReference>
<accession>A0A3S0PPM5</accession>
<gene>
    <name evidence="8" type="ORF">EJ063_08185</name>
</gene>
<dbReference type="InterPro" id="IPR037185">
    <property type="entry name" value="EmrE-like"/>
</dbReference>
<dbReference type="InterPro" id="IPR051258">
    <property type="entry name" value="Diverse_Substrate_Transporter"/>
</dbReference>
<keyword evidence="2" id="KW-1003">Cell membrane</keyword>
<dbReference type="AlphaFoldDB" id="A0A3S0PPM5"/>
<organism evidence="8 9">
    <name type="scientific">Vibrio aquaticus</name>
    <dbReference type="NCBI Taxonomy" id="2496559"/>
    <lineage>
        <taxon>Bacteria</taxon>
        <taxon>Pseudomonadati</taxon>
        <taxon>Pseudomonadota</taxon>
        <taxon>Gammaproteobacteria</taxon>
        <taxon>Vibrionales</taxon>
        <taxon>Vibrionaceae</taxon>
        <taxon>Vibrio</taxon>
    </lineage>
</organism>
<comment type="subcellular location">
    <subcellularLocation>
        <location evidence="1">Cell membrane</location>
        <topology evidence="1">Multi-pass membrane protein</topology>
    </subcellularLocation>
</comment>
<evidence type="ECO:0000256" key="6">
    <source>
        <dbReference type="SAM" id="Phobius"/>
    </source>
</evidence>
<reference evidence="8 9" key="1">
    <citation type="submission" date="2018-12" db="EMBL/GenBank/DDBJ databases">
        <title>Vibrio sp. isolated from China Sea.</title>
        <authorList>
            <person name="Li Y."/>
        </authorList>
    </citation>
    <scope>NUCLEOTIDE SEQUENCE [LARGE SCALE GENOMIC DNA]</scope>
    <source>
        <strain evidence="8 9">BEI207</strain>
    </source>
</reference>
<feature type="domain" description="EamA" evidence="7">
    <location>
        <begin position="146"/>
        <end position="278"/>
    </location>
</feature>
<evidence type="ECO:0000256" key="3">
    <source>
        <dbReference type="ARBA" id="ARBA00022692"/>
    </source>
</evidence>
<keyword evidence="5 6" id="KW-0472">Membrane</keyword>
<dbReference type="Pfam" id="PF00892">
    <property type="entry name" value="EamA"/>
    <property type="match status" value="2"/>
</dbReference>
<dbReference type="SUPFAM" id="SSF103481">
    <property type="entry name" value="Multidrug resistance efflux transporter EmrE"/>
    <property type="match status" value="2"/>
</dbReference>
<dbReference type="RefSeq" id="WP_126573784.1">
    <property type="nucleotide sequence ID" value="NZ_RXZH01000002.1"/>
</dbReference>
<evidence type="ECO:0000313" key="8">
    <source>
        <dbReference type="EMBL" id="RTZ16762.1"/>
    </source>
</evidence>